<evidence type="ECO:0000256" key="2">
    <source>
        <dbReference type="ARBA" id="ARBA00022475"/>
    </source>
</evidence>
<dbReference type="PANTHER" id="PTHR12677">
    <property type="entry name" value="GOLGI APPARATUS MEMBRANE PROTEIN TVP38-RELATED"/>
    <property type="match status" value="1"/>
</dbReference>
<evidence type="ECO:0000313" key="9">
    <source>
        <dbReference type="Proteomes" id="UP000480684"/>
    </source>
</evidence>
<dbReference type="PANTHER" id="PTHR12677:SF59">
    <property type="entry name" value="GOLGI APPARATUS MEMBRANE PROTEIN TVP38-RELATED"/>
    <property type="match status" value="1"/>
</dbReference>
<evidence type="ECO:0000256" key="6">
    <source>
        <dbReference type="RuleBase" id="RU366058"/>
    </source>
</evidence>
<feature type="transmembrane region" description="Helical" evidence="6">
    <location>
        <begin position="170"/>
        <end position="192"/>
    </location>
</feature>
<feature type="domain" description="VTT" evidence="7">
    <location>
        <begin position="74"/>
        <end position="190"/>
    </location>
</feature>
<dbReference type="RefSeq" id="WP_163673817.1">
    <property type="nucleotide sequence ID" value="NZ_JAAIYP010000004.1"/>
</dbReference>
<dbReference type="InterPro" id="IPR032816">
    <property type="entry name" value="VTT_dom"/>
</dbReference>
<sequence length="236" mass="25320">MSASRRHPLLDPRVLLRGLVLIATMVAIGWLFEVVGIKSMLNTGWVDQAVRGQQGLYGEALYLAVGAAVVALGLPRQAVAFGAAYAFGPWMGLGLALAATLLGSLFTFYYARFIGRDVLARRFPNKIARIDSFLTGNEFTMAIILRLSPVSHNGTANVAAGVSAVRVLPFFAGSLVGYVPQTVVFVLAGAGFELDKMVTWTLSGVLFVGSTVLGIWLWRRTRAAKGLPDDEEEGES</sequence>
<dbReference type="Pfam" id="PF09335">
    <property type="entry name" value="VTT_dom"/>
    <property type="match status" value="1"/>
</dbReference>
<dbReference type="EMBL" id="JAAIYP010000004">
    <property type="protein sequence ID" value="NFV78673.1"/>
    <property type="molecule type" value="Genomic_DNA"/>
</dbReference>
<feature type="transmembrane region" description="Helical" evidence="6">
    <location>
        <begin position="198"/>
        <end position="218"/>
    </location>
</feature>
<evidence type="ECO:0000256" key="4">
    <source>
        <dbReference type="ARBA" id="ARBA00022989"/>
    </source>
</evidence>
<feature type="transmembrane region" description="Helical" evidence="6">
    <location>
        <begin position="56"/>
        <end position="75"/>
    </location>
</feature>
<comment type="caution">
    <text evidence="8">The sequence shown here is derived from an EMBL/GenBank/DDBJ whole genome shotgun (WGS) entry which is preliminary data.</text>
</comment>
<evidence type="ECO:0000313" key="8">
    <source>
        <dbReference type="EMBL" id="NFV78673.1"/>
    </source>
</evidence>
<gene>
    <name evidence="8" type="ORF">G4223_00900</name>
</gene>
<comment type="similarity">
    <text evidence="6">Belongs to the TVP38/TMEM64 family.</text>
</comment>
<keyword evidence="2 6" id="KW-1003">Cell membrane</keyword>
<accession>A0A7C9UWY0</accession>
<dbReference type="GO" id="GO:0005886">
    <property type="term" value="C:plasma membrane"/>
    <property type="evidence" value="ECO:0007669"/>
    <property type="project" value="UniProtKB-SubCell"/>
</dbReference>
<comment type="subcellular location">
    <subcellularLocation>
        <location evidence="1 6">Cell membrane</location>
        <topology evidence="1 6">Multi-pass membrane protein</topology>
    </subcellularLocation>
</comment>
<dbReference type="AlphaFoldDB" id="A0A7C9UWY0"/>
<feature type="transmembrane region" description="Helical" evidence="6">
    <location>
        <begin position="14"/>
        <end position="35"/>
    </location>
</feature>
<reference evidence="8 9" key="1">
    <citation type="submission" date="2020-02" db="EMBL/GenBank/DDBJ databases">
        <authorList>
            <person name="Dziuba M."/>
            <person name="Kuznetsov B."/>
            <person name="Mardanov A."/>
            <person name="Ravin N."/>
            <person name="Grouzdev D."/>
        </authorList>
    </citation>
    <scope>NUCLEOTIDE SEQUENCE [LARGE SCALE GENOMIC DNA]</scope>
    <source>
        <strain evidence="8 9">SpK</strain>
    </source>
</reference>
<name>A0A7C9UWY0_9PROT</name>
<proteinExistence type="inferred from homology"/>
<feature type="transmembrane region" description="Helical" evidence="6">
    <location>
        <begin position="87"/>
        <end position="111"/>
    </location>
</feature>
<dbReference type="Proteomes" id="UP000480684">
    <property type="component" value="Unassembled WGS sequence"/>
</dbReference>
<keyword evidence="3 6" id="KW-0812">Transmembrane</keyword>
<dbReference type="InterPro" id="IPR015414">
    <property type="entry name" value="TMEM64"/>
</dbReference>
<keyword evidence="5 6" id="KW-0472">Membrane</keyword>
<evidence type="ECO:0000256" key="1">
    <source>
        <dbReference type="ARBA" id="ARBA00004651"/>
    </source>
</evidence>
<organism evidence="8 9">
    <name type="scientific">Magnetospirillum aberrantis SpK</name>
    <dbReference type="NCBI Taxonomy" id="908842"/>
    <lineage>
        <taxon>Bacteria</taxon>
        <taxon>Pseudomonadati</taxon>
        <taxon>Pseudomonadota</taxon>
        <taxon>Alphaproteobacteria</taxon>
        <taxon>Rhodospirillales</taxon>
        <taxon>Rhodospirillaceae</taxon>
        <taxon>Magnetospirillum</taxon>
    </lineage>
</organism>
<keyword evidence="9" id="KW-1185">Reference proteome</keyword>
<evidence type="ECO:0000256" key="5">
    <source>
        <dbReference type="ARBA" id="ARBA00023136"/>
    </source>
</evidence>
<keyword evidence="4 6" id="KW-1133">Transmembrane helix</keyword>
<protein>
    <recommendedName>
        <fullName evidence="6">TVP38/TMEM64 family membrane protein</fullName>
    </recommendedName>
</protein>
<evidence type="ECO:0000256" key="3">
    <source>
        <dbReference type="ARBA" id="ARBA00022692"/>
    </source>
</evidence>
<evidence type="ECO:0000259" key="7">
    <source>
        <dbReference type="Pfam" id="PF09335"/>
    </source>
</evidence>